<reference evidence="2" key="2">
    <citation type="submission" date="2020-05" db="UniProtKB">
        <authorList>
            <consortium name="EnsemblMetazoa"/>
        </authorList>
    </citation>
    <scope>IDENTIFICATION</scope>
</reference>
<dbReference type="EMBL" id="ATLV01016154">
    <property type="status" value="NOT_ANNOTATED_CDS"/>
    <property type="molecule type" value="Genomic_DNA"/>
</dbReference>
<proteinExistence type="predicted"/>
<name>A0A084VT34_ANOSI</name>
<reference evidence="1 3" key="1">
    <citation type="journal article" date="2014" name="BMC Genomics">
        <title>Genome sequence of Anopheles sinensis provides insight into genetics basis of mosquito competence for malaria parasites.</title>
        <authorList>
            <person name="Zhou D."/>
            <person name="Zhang D."/>
            <person name="Ding G."/>
            <person name="Shi L."/>
            <person name="Hou Q."/>
            <person name="Ye Y."/>
            <person name="Xu Y."/>
            <person name="Zhou H."/>
            <person name="Xiong C."/>
            <person name="Li S."/>
            <person name="Yu J."/>
            <person name="Hong S."/>
            <person name="Yu X."/>
            <person name="Zou P."/>
            <person name="Chen C."/>
            <person name="Chang X."/>
            <person name="Wang W."/>
            <person name="Lv Y."/>
            <person name="Sun Y."/>
            <person name="Ma L."/>
            <person name="Shen B."/>
            <person name="Zhu C."/>
        </authorList>
    </citation>
    <scope>NUCLEOTIDE SEQUENCE [LARGE SCALE GENOMIC DNA]</scope>
</reference>
<dbReference type="AlphaFoldDB" id="A0A084VT34"/>
<evidence type="ECO:0000313" key="1">
    <source>
        <dbReference type="EMBL" id="KFB41128.1"/>
    </source>
</evidence>
<dbReference type="VEuPathDB" id="VectorBase:ASIC008589"/>
<protein>
    <submittedName>
        <fullName evidence="1 2">Uncharacterized protein</fullName>
    </submittedName>
</protein>
<accession>A0A084VT34</accession>
<keyword evidence="3" id="KW-1185">Reference proteome</keyword>
<organism evidence="1">
    <name type="scientific">Anopheles sinensis</name>
    <name type="common">Mosquito</name>
    <dbReference type="NCBI Taxonomy" id="74873"/>
    <lineage>
        <taxon>Eukaryota</taxon>
        <taxon>Metazoa</taxon>
        <taxon>Ecdysozoa</taxon>
        <taxon>Arthropoda</taxon>
        <taxon>Hexapoda</taxon>
        <taxon>Insecta</taxon>
        <taxon>Pterygota</taxon>
        <taxon>Neoptera</taxon>
        <taxon>Endopterygota</taxon>
        <taxon>Diptera</taxon>
        <taxon>Nematocera</taxon>
        <taxon>Culicoidea</taxon>
        <taxon>Culicidae</taxon>
        <taxon>Anophelinae</taxon>
        <taxon>Anopheles</taxon>
    </lineage>
</organism>
<evidence type="ECO:0000313" key="3">
    <source>
        <dbReference type="Proteomes" id="UP000030765"/>
    </source>
</evidence>
<sequence>MLLRCSTLWFALRSSVRFADTDTFHGLDDRGRASGSWGTVSDVILAAPMPPAAALDN</sequence>
<evidence type="ECO:0000313" key="2">
    <source>
        <dbReference type="EnsemblMetazoa" id="ASIC008589-PA"/>
    </source>
</evidence>
<dbReference type="Proteomes" id="UP000030765">
    <property type="component" value="Unassembled WGS sequence"/>
</dbReference>
<dbReference type="EMBL" id="KE525057">
    <property type="protein sequence ID" value="KFB41128.1"/>
    <property type="molecule type" value="Genomic_DNA"/>
</dbReference>
<dbReference type="EnsemblMetazoa" id="ASIC008589-RA">
    <property type="protein sequence ID" value="ASIC008589-PA"/>
    <property type="gene ID" value="ASIC008589"/>
</dbReference>
<gene>
    <name evidence="1" type="ORF">ZHAS_00008589</name>
</gene>